<evidence type="ECO:0000256" key="5">
    <source>
        <dbReference type="ARBA" id="ARBA00022723"/>
    </source>
</evidence>
<comment type="subunit">
    <text evidence="11">DNA polymerase III contains a core (composed of alpha, epsilon and theta chains) that associates with a tau subunit. This core dimerizes to form the POLIII' complex. PolIII' associates with the gamma complex (composed of gamma, delta, delta', psi and chi chains) and with the beta chain to form the complete DNA polymerase III complex.</text>
</comment>
<evidence type="ECO:0000256" key="8">
    <source>
        <dbReference type="ARBA" id="ARBA00022840"/>
    </source>
</evidence>
<dbReference type="InterPro" id="IPR005790">
    <property type="entry name" value="DNA_polIII_delta"/>
</dbReference>
<dbReference type="InterPro" id="IPR022754">
    <property type="entry name" value="DNA_pol_III_gamma-3"/>
</dbReference>
<evidence type="ECO:0000256" key="7">
    <source>
        <dbReference type="ARBA" id="ARBA00022833"/>
    </source>
</evidence>
<evidence type="ECO:0000256" key="6">
    <source>
        <dbReference type="ARBA" id="ARBA00022741"/>
    </source>
</evidence>
<sequence>MSETYRALTRKYRPHTFEDIVSQEHVSNTIKNAIKQNRLSHAYMFCGPRGVGKTTMARVLARTINEIDTSIDGESLNQTLNIVEMDAASNNKVDDVHHLRESVRIPPQNGRYKVFIVDEVHMLSKAAFNALLKTLEEPPEHAIFIFATTEPHKVLPTILSRVQRFDFKRISVDEIVQRLRKISLDEDISIDEESLHVIAKKADGALRDALGLMDQAIAFCGDTITHDELLQALNVVGTDRLFQFMDCVKEHDADKGLELINTLLQEGYDIQEYLIGLTEHLRNLYIAQESAQLYLVEASEETKKRYQQTAKDFSRDDLMRMLHIISEAQIKLKDASQPRIQFEITLLKLIHMKRSEQLSELLAGLEELKKNSGNFVSSSQNGSTQKETEPESAQNPESSSNGHQVEQDEPQKPETEEPKNEDVQEEDPQEEPEEEFEAGEANYEEPEPEPIEEDDDFDIGTPALMTSLSRKTAAASKKASTPNGAAESPSKPSPKEPKKAPEKLTLEYIQNSWPEYLDSLKGDFPMLLHLQMERVKVVKLKGSELFLECDNQFAQKMLDEQKSELQKKLKECVGALLRFNVSVGEQQEREKPMSVYERFKQIQQKDPIIRDIVEIFGAELEY</sequence>
<dbReference type="CDD" id="cd18137">
    <property type="entry name" value="HLD_clamp_pol_III_gamma_tau"/>
    <property type="match status" value="1"/>
</dbReference>
<keyword evidence="7" id="KW-0862">Zinc</keyword>
<comment type="function">
    <text evidence="11">DNA polymerase III is a complex, multichain enzyme responsible for most of the replicative synthesis in bacteria. This DNA polymerase also exhibits 3' to 5' exonuclease activity.</text>
</comment>
<evidence type="ECO:0000313" key="14">
    <source>
        <dbReference type="EMBL" id="MCP9291095.1"/>
    </source>
</evidence>
<keyword evidence="6 11" id="KW-0547">Nucleotide-binding</keyword>
<dbReference type="InterPro" id="IPR008921">
    <property type="entry name" value="DNA_pol3_clamp-load_cplx_C"/>
</dbReference>
<dbReference type="InterPro" id="IPR001270">
    <property type="entry name" value="ClpA/B"/>
</dbReference>
<dbReference type="FunFam" id="1.10.8.60:FF:000013">
    <property type="entry name" value="DNA polymerase III subunit gamma/tau"/>
    <property type="match status" value="1"/>
</dbReference>
<dbReference type="NCBIfam" id="TIGR01128">
    <property type="entry name" value="holA"/>
    <property type="match status" value="1"/>
</dbReference>
<dbReference type="SUPFAM" id="SSF48019">
    <property type="entry name" value="post-AAA+ oligomerization domain-like"/>
    <property type="match status" value="1"/>
</dbReference>
<evidence type="ECO:0000256" key="10">
    <source>
        <dbReference type="ARBA" id="ARBA00049244"/>
    </source>
</evidence>
<dbReference type="Gene3D" id="3.40.50.300">
    <property type="entry name" value="P-loop containing nucleotide triphosphate hydrolases"/>
    <property type="match status" value="1"/>
</dbReference>
<evidence type="ECO:0000256" key="3">
    <source>
        <dbReference type="ARBA" id="ARBA00022695"/>
    </source>
</evidence>
<dbReference type="CDD" id="cd00009">
    <property type="entry name" value="AAA"/>
    <property type="match status" value="1"/>
</dbReference>
<dbReference type="Pfam" id="PF12169">
    <property type="entry name" value="DNA_pol3_gamma3"/>
    <property type="match status" value="1"/>
</dbReference>
<keyword evidence="15" id="KW-1185">Reference proteome</keyword>
<dbReference type="AlphaFoldDB" id="A0A9X2L2L7"/>
<evidence type="ECO:0000256" key="11">
    <source>
        <dbReference type="RuleBase" id="RU364063"/>
    </source>
</evidence>
<dbReference type="InterPro" id="IPR027417">
    <property type="entry name" value="P-loop_NTPase"/>
</dbReference>
<dbReference type="RefSeq" id="WP_255133724.1">
    <property type="nucleotide sequence ID" value="NZ_JANDBC010000001.1"/>
</dbReference>
<dbReference type="InterPro" id="IPR045085">
    <property type="entry name" value="HLD_clamp_pol_III_gamma_tau"/>
</dbReference>
<dbReference type="Gene3D" id="1.10.8.60">
    <property type="match status" value="1"/>
</dbReference>
<dbReference type="GO" id="GO:0046872">
    <property type="term" value="F:metal ion binding"/>
    <property type="evidence" value="ECO:0007669"/>
    <property type="project" value="UniProtKB-KW"/>
</dbReference>
<dbReference type="EC" id="2.7.7.7" evidence="11"/>
<evidence type="ECO:0000313" key="15">
    <source>
        <dbReference type="Proteomes" id="UP001139125"/>
    </source>
</evidence>
<proteinExistence type="inferred from homology"/>
<keyword evidence="5" id="KW-0479">Metal-binding</keyword>
<feature type="region of interest" description="Disordered" evidence="12">
    <location>
        <begin position="372"/>
        <end position="501"/>
    </location>
</feature>
<keyword evidence="3 11" id="KW-0548">Nucleotidyltransferase</keyword>
<evidence type="ECO:0000256" key="12">
    <source>
        <dbReference type="SAM" id="MobiDB-lite"/>
    </source>
</evidence>
<feature type="compositionally biased region" description="Acidic residues" evidence="12">
    <location>
        <begin position="423"/>
        <end position="458"/>
    </location>
</feature>
<dbReference type="GO" id="GO:0006261">
    <property type="term" value="P:DNA-templated DNA replication"/>
    <property type="evidence" value="ECO:0007669"/>
    <property type="project" value="TreeGrafter"/>
</dbReference>
<keyword evidence="8 11" id="KW-0067">ATP-binding</keyword>
<dbReference type="NCBIfam" id="NF004046">
    <property type="entry name" value="PRK05563.1"/>
    <property type="match status" value="1"/>
</dbReference>
<dbReference type="PANTHER" id="PTHR11669:SF0">
    <property type="entry name" value="PROTEIN STICHEL-LIKE 2"/>
    <property type="match status" value="1"/>
</dbReference>
<protein>
    <recommendedName>
        <fullName evidence="11">DNA polymerase III subunit gamma/tau</fullName>
        <ecNumber evidence="11">2.7.7.7</ecNumber>
    </recommendedName>
</protein>
<comment type="catalytic activity">
    <reaction evidence="10 11">
        <text>DNA(n) + a 2'-deoxyribonucleoside 5'-triphosphate = DNA(n+1) + diphosphate</text>
        <dbReference type="Rhea" id="RHEA:22508"/>
        <dbReference type="Rhea" id="RHEA-COMP:17339"/>
        <dbReference type="Rhea" id="RHEA-COMP:17340"/>
        <dbReference type="ChEBI" id="CHEBI:33019"/>
        <dbReference type="ChEBI" id="CHEBI:61560"/>
        <dbReference type="ChEBI" id="CHEBI:173112"/>
        <dbReference type="EC" id="2.7.7.7"/>
    </reaction>
</comment>
<organism evidence="14 15">
    <name type="scientific">Gracilimonas sediminicola</name>
    <dbReference type="NCBI Taxonomy" id="2952158"/>
    <lineage>
        <taxon>Bacteria</taxon>
        <taxon>Pseudomonadati</taxon>
        <taxon>Balneolota</taxon>
        <taxon>Balneolia</taxon>
        <taxon>Balneolales</taxon>
        <taxon>Balneolaceae</taxon>
        <taxon>Gracilimonas</taxon>
    </lineage>
</organism>
<dbReference type="GO" id="GO:0003887">
    <property type="term" value="F:DNA-directed DNA polymerase activity"/>
    <property type="evidence" value="ECO:0007669"/>
    <property type="project" value="UniProtKB-KW"/>
</dbReference>
<reference evidence="14" key="1">
    <citation type="submission" date="2022-06" db="EMBL/GenBank/DDBJ databases">
        <title>Gracilimonas sp. CAU 1638 isolated from sea sediment.</title>
        <authorList>
            <person name="Kim W."/>
        </authorList>
    </citation>
    <scope>NUCLEOTIDE SEQUENCE</scope>
    <source>
        <strain evidence="14">CAU 1638</strain>
    </source>
</reference>
<evidence type="ECO:0000256" key="4">
    <source>
        <dbReference type="ARBA" id="ARBA00022705"/>
    </source>
</evidence>
<keyword evidence="2 11" id="KW-0808">Transferase</keyword>
<dbReference type="InterPro" id="IPR050238">
    <property type="entry name" value="DNA_Rep/Repair_Clamp_Loader"/>
</dbReference>
<evidence type="ECO:0000256" key="1">
    <source>
        <dbReference type="ARBA" id="ARBA00006360"/>
    </source>
</evidence>
<dbReference type="GO" id="GO:0005524">
    <property type="term" value="F:ATP binding"/>
    <property type="evidence" value="ECO:0007669"/>
    <property type="project" value="UniProtKB-KW"/>
</dbReference>
<dbReference type="PRINTS" id="PR00300">
    <property type="entry name" value="CLPPROTEASEA"/>
</dbReference>
<feature type="compositionally biased region" description="Basic and acidic residues" evidence="12">
    <location>
        <begin position="405"/>
        <end position="422"/>
    </location>
</feature>
<name>A0A9X2L2L7_9BACT</name>
<dbReference type="Gene3D" id="1.20.272.10">
    <property type="match status" value="1"/>
</dbReference>
<dbReference type="EMBL" id="JANDBC010000001">
    <property type="protein sequence ID" value="MCP9291095.1"/>
    <property type="molecule type" value="Genomic_DNA"/>
</dbReference>
<dbReference type="Proteomes" id="UP001139125">
    <property type="component" value="Unassembled WGS sequence"/>
</dbReference>
<accession>A0A9X2L2L7</accession>
<evidence type="ECO:0000256" key="2">
    <source>
        <dbReference type="ARBA" id="ARBA00022679"/>
    </source>
</evidence>
<keyword evidence="9 11" id="KW-0239">DNA-directed DNA polymerase</keyword>
<keyword evidence="4 11" id="KW-0235">DNA replication</keyword>
<dbReference type="PANTHER" id="PTHR11669">
    <property type="entry name" value="REPLICATION FACTOR C / DNA POLYMERASE III GAMMA-TAU SUBUNIT"/>
    <property type="match status" value="1"/>
</dbReference>
<feature type="compositionally biased region" description="Polar residues" evidence="12">
    <location>
        <begin position="372"/>
        <end position="404"/>
    </location>
</feature>
<dbReference type="InterPro" id="IPR003593">
    <property type="entry name" value="AAA+_ATPase"/>
</dbReference>
<dbReference type="InterPro" id="IPR012763">
    <property type="entry name" value="DNA_pol_III_sug/sutau_N"/>
</dbReference>
<evidence type="ECO:0000259" key="13">
    <source>
        <dbReference type="SMART" id="SM00382"/>
    </source>
</evidence>
<comment type="similarity">
    <text evidence="1 11">Belongs to the DnaX/STICHEL family.</text>
</comment>
<dbReference type="GO" id="GO:0003677">
    <property type="term" value="F:DNA binding"/>
    <property type="evidence" value="ECO:0007669"/>
    <property type="project" value="InterPro"/>
</dbReference>
<dbReference type="NCBIfam" id="TIGR02397">
    <property type="entry name" value="dnaX_nterm"/>
    <property type="match status" value="1"/>
</dbReference>
<gene>
    <name evidence="11 14" type="primary">dnaX</name>
    <name evidence="14" type="ORF">NM125_05830</name>
</gene>
<feature type="compositionally biased region" description="Low complexity" evidence="12">
    <location>
        <begin position="466"/>
        <end position="490"/>
    </location>
</feature>
<dbReference type="Pfam" id="PF22608">
    <property type="entry name" value="DNAX_ATPase_lid"/>
    <property type="match status" value="1"/>
</dbReference>
<evidence type="ECO:0000256" key="9">
    <source>
        <dbReference type="ARBA" id="ARBA00022932"/>
    </source>
</evidence>
<dbReference type="Pfam" id="PF13177">
    <property type="entry name" value="DNA_pol3_delta2"/>
    <property type="match status" value="1"/>
</dbReference>
<dbReference type="SMART" id="SM00382">
    <property type="entry name" value="AAA"/>
    <property type="match status" value="1"/>
</dbReference>
<dbReference type="GO" id="GO:0009360">
    <property type="term" value="C:DNA polymerase III complex"/>
    <property type="evidence" value="ECO:0007669"/>
    <property type="project" value="InterPro"/>
</dbReference>
<feature type="domain" description="AAA+ ATPase" evidence="13">
    <location>
        <begin position="39"/>
        <end position="180"/>
    </location>
</feature>
<dbReference type="SUPFAM" id="SSF52540">
    <property type="entry name" value="P-loop containing nucleoside triphosphate hydrolases"/>
    <property type="match status" value="1"/>
</dbReference>
<comment type="caution">
    <text evidence="14">The sequence shown here is derived from an EMBL/GenBank/DDBJ whole genome shotgun (WGS) entry which is preliminary data.</text>
</comment>